<dbReference type="AlphaFoldDB" id="A0AAV5KA97"/>
<dbReference type="Proteomes" id="UP001054252">
    <property type="component" value="Unassembled WGS sequence"/>
</dbReference>
<protein>
    <submittedName>
        <fullName evidence="1">Uncharacterized protein</fullName>
    </submittedName>
</protein>
<dbReference type="EMBL" id="BPVZ01000056">
    <property type="protein sequence ID" value="GKV20996.1"/>
    <property type="molecule type" value="Genomic_DNA"/>
</dbReference>
<comment type="caution">
    <text evidence="1">The sequence shown here is derived from an EMBL/GenBank/DDBJ whole genome shotgun (WGS) entry which is preliminary data.</text>
</comment>
<reference evidence="1 2" key="1">
    <citation type="journal article" date="2021" name="Commun. Biol.">
        <title>The genome of Shorea leprosula (Dipterocarpaceae) highlights the ecological relevance of drought in aseasonal tropical rainforests.</title>
        <authorList>
            <person name="Ng K.K.S."/>
            <person name="Kobayashi M.J."/>
            <person name="Fawcett J.A."/>
            <person name="Hatakeyama M."/>
            <person name="Paape T."/>
            <person name="Ng C.H."/>
            <person name="Ang C.C."/>
            <person name="Tnah L.H."/>
            <person name="Lee C.T."/>
            <person name="Nishiyama T."/>
            <person name="Sese J."/>
            <person name="O'Brien M.J."/>
            <person name="Copetti D."/>
            <person name="Mohd Noor M.I."/>
            <person name="Ong R.C."/>
            <person name="Putra M."/>
            <person name="Sireger I.Z."/>
            <person name="Indrioko S."/>
            <person name="Kosugi Y."/>
            <person name="Izuno A."/>
            <person name="Isagi Y."/>
            <person name="Lee S.L."/>
            <person name="Shimizu K.K."/>
        </authorList>
    </citation>
    <scope>NUCLEOTIDE SEQUENCE [LARGE SCALE GENOMIC DNA]</scope>
    <source>
        <strain evidence="1">214</strain>
    </source>
</reference>
<gene>
    <name evidence="1" type="ORF">SLEP1_g31031</name>
</gene>
<organism evidence="1 2">
    <name type="scientific">Rubroshorea leprosula</name>
    <dbReference type="NCBI Taxonomy" id="152421"/>
    <lineage>
        <taxon>Eukaryota</taxon>
        <taxon>Viridiplantae</taxon>
        <taxon>Streptophyta</taxon>
        <taxon>Embryophyta</taxon>
        <taxon>Tracheophyta</taxon>
        <taxon>Spermatophyta</taxon>
        <taxon>Magnoliopsida</taxon>
        <taxon>eudicotyledons</taxon>
        <taxon>Gunneridae</taxon>
        <taxon>Pentapetalae</taxon>
        <taxon>rosids</taxon>
        <taxon>malvids</taxon>
        <taxon>Malvales</taxon>
        <taxon>Dipterocarpaceae</taxon>
        <taxon>Rubroshorea</taxon>
    </lineage>
</organism>
<sequence length="136" mass="14962">MMVSKWVRVRVRVRSESARAKAVNGVAGLVQGDLQVGIQHLNSVACSSWGWGGECRCTGNSVVPRGRLRMERGWDWVGTFPYVAMGASEVGPLKTNSNDGAEKDVGFCHVYGPVRNKNRLALAVRVCFYRGFFIAQ</sequence>
<accession>A0AAV5KA97</accession>
<keyword evidence="2" id="KW-1185">Reference proteome</keyword>
<name>A0AAV5KA97_9ROSI</name>
<evidence type="ECO:0000313" key="2">
    <source>
        <dbReference type="Proteomes" id="UP001054252"/>
    </source>
</evidence>
<proteinExistence type="predicted"/>
<evidence type="ECO:0000313" key="1">
    <source>
        <dbReference type="EMBL" id="GKV20996.1"/>
    </source>
</evidence>